<dbReference type="Proteomes" id="UP000180246">
    <property type="component" value="Unassembled WGS sequence"/>
</dbReference>
<feature type="transmembrane region" description="Helical" evidence="1">
    <location>
        <begin position="195"/>
        <end position="213"/>
    </location>
</feature>
<evidence type="ECO:0000313" key="3">
    <source>
        <dbReference type="Proteomes" id="UP000180246"/>
    </source>
</evidence>
<dbReference type="EMBL" id="JRYB01000001">
    <property type="protein sequence ID" value="OIJ39544.1"/>
    <property type="molecule type" value="Genomic_DNA"/>
</dbReference>
<proteinExistence type="predicted"/>
<keyword evidence="1" id="KW-0812">Transmembrane</keyword>
<name>A0A1S2N4Q2_9BURK</name>
<evidence type="ECO:0000256" key="1">
    <source>
        <dbReference type="SAM" id="Phobius"/>
    </source>
</evidence>
<feature type="transmembrane region" description="Helical" evidence="1">
    <location>
        <begin position="119"/>
        <end position="136"/>
    </location>
</feature>
<protein>
    <submittedName>
        <fullName evidence="2">Putative membrane protein</fullName>
    </submittedName>
</protein>
<accession>A0A1S2N4Q2</accession>
<feature type="transmembrane region" description="Helical" evidence="1">
    <location>
        <begin position="30"/>
        <end position="50"/>
    </location>
</feature>
<comment type="caution">
    <text evidence="2">The sequence shown here is derived from an EMBL/GenBank/DDBJ whole genome shotgun (WGS) entry which is preliminary data.</text>
</comment>
<dbReference type="RefSeq" id="WP_071361212.1">
    <property type="nucleotide sequence ID" value="NZ_JRYB01000001.1"/>
</dbReference>
<dbReference type="Pfam" id="PF19540">
    <property type="entry name" value="DUF6064"/>
    <property type="match status" value="1"/>
</dbReference>
<feature type="transmembrane region" description="Helical" evidence="1">
    <location>
        <begin position="89"/>
        <end position="107"/>
    </location>
</feature>
<keyword evidence="1" id="KW-0472">Membrane</keyword>
<feature type="transmembrane region" description="Helical" evidence="1">
    <location>
        <begin position="59"/>
        <end position="77"/>
    </location>
</feature>
<evidence type="ECO:0000313" key="2">
    <source>
        <dbReference type="EMBL" id="OIJ39544.1"/>
    </source>
</evidence>
<reference evidence="2 3" key="1">
    <citation type="submission" date="2014-10" db="EMBL/GenBank/DDBJ databases">
        <authorList>
            <person name="Seo M.-J."/>
            <person name="Seok Y.J."/>
            <person name="Cha I.-T."/>
        </authorList>
    </citation>
    <scope>NUCLEOTIDE SEQUENCE [LARGE SCALE GENOMIC DNA]</scope>
    <source>
        <strain evidence="2 3">NEU</strain>
    </source>
</reference>
<keyword evidence="1" id="KW-1133">Transmembrane helix</keyword>
<organism evidence="2 3">
    <name type="scientific">Massilia timonae</name>
    <dbReference type="NCBI Taxonomy" id="47229"/>
    <lineage>
        <taxon>Bacteria</taxon>
        <taxon>Pseudomonadati</taxon>
        <taxon>Pseudomonadota</taxon>
        <taxon>Betaproteobacteria</taxon>
        <taxon>Burkholderiales</taxon>
        <taxon>Oxalobacteraceae</taxon>
        <taxon>Telluria group</taxon>
        <taxon>Massilia</taxon>
    </lineage>
</organism>
<sequence length="226" mass="24526">MSEWWTYTLSDFLMFSQRSYYRLIALYNEAVWPAHLLALAAGLIVIGCIARPGVHTHRIALLVLAVAWGWVGWAYHLERHADINTAGPWFALAFGVQAVMLCFMALRPRATTPAGMQKQVALGLTGLAVIAYPLLAPGSGRGWSEAEVFGIAPDPTAIATLGVLLACRAHPIAWLIPLAWCAVSGATLMELGVGYAWLLPTFAILAVAAGLLFRRSPQAHWHGQDK</sequence>
<dbReference type="InterPro" id="IPR045708">
    <property type="entry name" value="DUF6064"/>
</dbReference>
<gene>
    <name evidence="2" type="ORF">LO55_1832</name>
</gene>
<dbReference type="AlphaFoldDB" id="A0A1S2N4Q2"/>